<proteinExistence type="predicted"/>
<accession>A0A1B7X2M0</accession>
<organism evidence="2 3">
    <name type="scientific">Aphanizomenon flos-aquae WA102</name>
    <dbReference type="NCBI Taxonomy" id="1710896"/>
    <lineage>
        <taxon>Bacteria</taxon>
        <taxon>Bacillati</taxon>
        <taxon>Cyanobacteriota</taxon>
        <taxon>Cyanophyceae</taxon>
        <taxon>Nostocales</taxon>
        <taxon>Aphanizomenonaceae</taxon>
        <taxon>Aphanizomenon</taxon>
    </lineage>
</organism>
<gene>
    <name evidence="2" type="ORF">AN484_11470</name>
</gene>
<evidence type="ECO:0000313" key="2">
    <source>
        <dbReference type="EMBL" id="OBQ43615.1"/>
    </source>
</evidence>
<dbReference type="SMART" id="SM00530">
    <property type="entry name" value="HTH_XRE"/>
    <property type="match status" value="1"/>
</dbReference>
<evidence type="ECO:0000313" key="3">
    <source>
        <dbReference type="Proteomes" id="UP000092093"/>
    </source>
</evidence>
<feature type="domain" description="HTH cro/C1-type" evidence="1">
    <location>
        <begin position="75"/>
        <end position="129"/>
    </location>
</feature>
<dbReference type="SUPFAM" id="SSF47413">
    <property type="entry name" value="lambda repressor-like DNA-binding domains"/>
    <property type="match status" value="1"/>
</dbReference>
<dbReference type="Pfam" id="PF01381">
    <property type="entry name" value="HTH_3"/>
    <property type="match status" value="1"/>
</dbReference>
<dbReference type="EMBL" id="LJOW01000048">
    <property type="protein sequence ID" value="OBQ43615.1"/>
    <property type="molecule type" value="Genomic_DNA"/>
</dbReference>
<dbReference type="GO" id="GO:0001046">
    <property type="term" value="F:core promoter sequence-specific DNA binding"/>
    <property type="evidence" value="ECO:0007669"/>
    <property type="project" value="TreeGrafter"/>
</dbReference>
<dbReference type="PROSITE" id="PS50943">
    <property type="entry name" value="HTH_CROC1"/>
    <property type="match status" value="1"/>
</dbReference>
<dbReference type="CDD" id="cd00093">
    <property type="entry name" value="HTH_XRE"/>
    <property type="match status" value="1"/>
</dbReference>
<dbReference type="PANTHER" id="PTHR40455">
    <property type="entry name" value="ANTITOXIN HIGA"/>
    <property type="match status" value="1"/>
</dbReference>
<dbReference type="InterPro" id="IPR039060">
    <property type="entry name" value="Antitox_HigA"/>
</dbReference>
<dbReference type="InterPro" id="IPR001387">
    <property type="entry name" value="Cro/C1-type_HTH"/>
</dbReference>
<dbReference type="Proteomes" id="UP000092093">
    <property type="component" value="Unassembled WGS sequence"/>
</dbReference>
<dbReference type="InterPro" id="IPR010982">
    <property type="entry name" value="Lambda_DNA-bd_dom_sf"/>
</dbReference>
<evidence type="ECO:0000259" key="1">
    <source>
        <dbReference type="PROSITE" id="PS50943"/>
    </source>
</evidence>
<dbReference type="PANTHER" id="PTHR40455:SF1">
    <property type="entry name" value="ANTITOXIN HIGA"/>
    <property type="match status" value="1"/>
</dbReference>
<protein>
    <submittedName>
        <fullName evidence="2">Transcriptional regulator</fullName>
    </submittedName>
</protein>
<dbReference type="GO" id="GO:0006355">
    <property type="term" value="P:regulation of DNA-templated transcription"/>
    <property type="evidence" value="ECO:0007669"/>
    <property type="project" value="InterPro"/>
</dbReference>
<sequence>MDNTKYSQLLAENAPQVIETEEEYERHLKIAERLVFKNDLTPEERALNKLVVFLVEDYETKNYPMDDESTPQAILKHIMDSSGNSQADLARITGSSSGVISEILSGKRDISKKQAKALSAHFKVDPSLFI</sequence>
<name>A0A1B7X2M0_APHFL</name>
<comment type="caution">
    <text evidence="2">The sequence shown here is derived from an EMBL/GenBank/DDBJ whole genome shotgun (WGS) entry which is preliminary data.</text>
</comment>
<dbReference type="Gene3D" id="1.10.260.40">
    <property type="entry name" value="lambda repressor-like DNA-binding domains"/>
    <property type="match status" value="1"/>
</dbReference>
<reference evidence="2 3" key="1">
    <citation type="submission" date="2015-09" db="EMBL/GenBank/DDBJ databases">
        <title>Aphanizomenon flos-aquae WA102.</title>
        <authorList>
            <person name="Driscoll C."/>
        </authorList>
    </citation>
    <scope>NUCLEOTIDE SEQUENCE [LARGE SCALE GENOMIC DNA]</scope>
    <source>
        <strain evidence="2">WA102</strain>
    </source>
</reference>
<dbReference type="AlphaFoldDB" id="A0A1B7X2M0"/>